<dbReference type="EMBL" id="JBICCN010000019">
    <property type="protein sequence ID" value="KAL3102732.1"/>
    <property type="molecule type" value="Genomic_DNA"/>
</dbReference>
<evidence type="ECO:0000313" key="3">
    <source>
        <dbReference type="Proteomes" id="UP001620645"/>
    </source>
</evidence>
<sequence length="101" mass="11466">MLDRSIVFSSIYSHMFSARDDTSVHGTGGTFNNNATQQQQQNQQQPYRMKMNYSKQNVGLRRSDRVVPMALGHPQPAQIPVLEVTPVENVNGRPRTSMARY</sequence>
<proteinExistence type="predicted"/>
<gene>
    <name evidence="2" type="ORF">niasHS_001294</name>
</gene>
<keyword evidence="3" id="KW-1185">Reference proteome</keyword>
<dbReference type="Proteomes" id="UP001620645">
    <property type="component" value="Unassembled WGS sequence"/>
</dbReference>
<reference evidence="2 3" key="1">
    <citation type="submission" date="2024-10" db="EMBL/GenBank/DDBJ databases">
        <authorList>
            <person name="Kim D."/>
        </authorList>
    </citation>
    <scope>NUCLEOTIDE SEQUENCE [LARGE SCALE GENOMIC DNA]</scope>
    <source>
        <strain evidence="2">Taebaek</strain>
    </source>
</reference>
<organism evidence="2 3">
    <name type="scientific">Heterodera schachtii</name>
    <name type="common">Sugarbeet cyst nematode worm</name>
    <name type="synonym">Tylenchus schachtii</name>
    <dbReference type="NCBI Taxonomy" id="97005"/>
    <lineage>
        <taxon>Eukaryota</taxon>
        <taxon>Metazoa</taxon>
        <taxon>Ecdysozoa</taxon>
        <taxon>Nematoda</taxon>
        <taxon>Chromadorea</taxon>
        <taxon>Rhabditida</taxon>
        <taxon>Tylenchina</taxon>
        <taxon>Tylenchomorpha</taxon>
        <taxon>Tylenchoidea</taxon>
        <taxon>Heteroderidae</taxon>
        <taxon>Heteroderinae</taxon>
        <taxon>Heterodera</taxon>
    </lineage>
</organism>
<feature type="region of interest" description="Disordered" evidence="1">
    <location>
        <begin position="20"/>
        <end position="46"/>
    </location>
</feature>
<dbReference type="AlphaFoldDB" id="A0ABD2KIX3"/>
<feature type="compositionally biased region" description="Low complexity" evidence="1">
    <location>
        <begin position="32"/>
        <end position="45"/>
    </location>
</feature>
<accession>A0ABD2KIX3</accession>
<name>A0ABD2KIX3_HETSC</name>
<evidence type="ECO:0000313" key="2">
    <source>
        <dbReference type="EMBL" id="KAL3102732.1"/>
    </source>
</evidence>
<comment type="caution">
    <text evidence="2">The sequence shown here is derived from an EMBL/GenBank/DDBJ whole genome shotgun (WGS) entry which is preliminary data.</text>
</comment>
<evidence type="ECO:0000256" key="1">
    <source>
        <dbReference type="SAM" id="MobiDB-lite"/>
    </source>
</evidence>
<protein>
    <submittedName>
        <fullName evidence="2">Uncharacterized protein</fullName>
    </submittedName>
</protein>